<dbReference type="InterPro" id="IPR006501">
    <property type="entry name" value="Pectinesterase_inhib_dom"/>
</dbReference>
<sequence>VASSISSLPELDPVRLVQTGVAEARTEIGKLKRRRFGLSDCSTLYEEADWRLAGMLVGENYTAEDARAWLSAAVANHRSCLDGLEEVGAATAVEYGNNLTMMLTGALHLYDKIAAVEKRKGKQLLPTF</sequence>
<evidence type="ECO:0000313" key="2">
    <source>
        <dbReference type="EMBL" id="CAK9318970.1"/>
    </source>
</evidence>
<reference evidence="2 3" key="1">
    <citation type="submission" date="2024-03" db="EMBL/GenBank/DDBJ databases">
        <authorList>
            <person name="Gkanogiannis A."/>
            <person name="Becerra Lopez-Lavalle L."/>
        </authorList>
    </citation>
    <scope>NUCLEOTIDE SEQUENCE [LARGE SCALE GENOMIC DNA]</scope>
</reference>
<dbReference type="InterPro" id="IPR035513">
    <property type="entry name" value="Invertase/methylesterase_inhib"/>
</dbReference>
<keyword evidence="3" id="KW-1185">Reference proteome</keyword>
<dbReference type="Gene3D" id="1.20.140.40">
    <property type="entry name" value="Invertase/pectin methylesterase inhibitor family protein"/>
    <property type="match status" value="1"/>
</dbReference>
<gene>
    <name evidence="2" type="ORF">CITCOLO1_LOCUS10948</name>
</gene>
<dbReference type="SUPFAM" id="SSF101148">
    <property type="entry name" value="Plant invertase/pectin methylesterase inhibitor"/>
    <property type="match status" value="1"/>
</dbReference>
<dbReference type="Pfam" id="PF04043">
    <property type="entry name" value="PMEI"/>
    <property type="match status" value="1"/>
</dbReference>
<protein>
    <recommendedName>
        <fullName evidence="1">Pectinesterase inhibitor domain-containing protein</fullName>
    </recommendedName>
</protein>
<evidence type="ECO:0000259" key="1">
    <source>
        <dbReference type="Pfam" id="PF04043"/>
    </source>
</evidence>
<feature type="domain" description="Pectinesterase inhibitor" evidence="1">
    <location>
        <begin position="18"/>
        <end position="91"/>
    </location>
</feature>
<dbReference type="EMBL" id="OZ021737">
    <property type="protein sequence ID" value="CAK9318970.1"/>
    <property type="molecule type" value="Genomic_DNA"/>
</dbReference>
<accession>A0ABP0YH27</accession>
<feature type="non-terminal residue" evidence="2">
    <location>
        <position position="1"/>
    </location>
</feature>
<proteinExistence type="predicted"/>
<name>A0ABP0YH27_9ROSI</name>
<organism evidence="2 3">
    <name type="scientific">Citrullus colocynthis</name>
    <name type="common">colocynth</name>
    <dbReference type="NCBI Taxonomy" id="252529"/>
    <lineage>
        <taxon>Eukaryota</taxon>
        <taxon>Viridiplantae</taxon>
        <taxon>Streptophyta</taxon>
        <taxon>Embryophyta</taxon>
        <taxon>Tracheophyta</taxon>
        <taxon>Spermatophyta</taxon>
        <taxon>Magnoliopsida</taxon>
        <taxon>eudicotyledons</taxon>
        <taxon>Gunneridae</taxon>
        <taxon>Pentapetalae</taxon>
        <taxon>rosids</taxon>
        <taxon>fabids</taxon>
        <taxon>Cucurbitales</taxon>
        <taxon>Cucurbitaceae</taxon>
        <taxon>Benincaseae</taxon>
        <taxon>Citrullus</taxon>
    </lineage>
</organism>
<evidence type="ECO:0000313" key="3">
    <source>
        <dbReference type="Proteomes" id="UP001642487"/>
    </source>
</evidence>
<dbReference type="Proteomes" id="UP001642487">
    <property type="component" value="Chromosome 3"/>
</dbReference>